<dbReference type="InterPro" id="IPR036388">
    <property type="entry name" value="WH-like_DNA-bd_sf"/>
</dbReference>
<sequence>MARDEKGLLYDPGVRRSMQVLATESDAGPLEAAAALRSAWQAVDRLRSRGAGGRGLSTGALDVLGRLAVSADDLSIGDLARACGVSSRNVTGLVDTLAGKGLAERIPDPHDRRAVRVAITEAGREWLESFRRPTGRAMSAIFAGFTPDELDRLRHLCLRVADNQRRMQQHLDDTDPSAP</sequence>
<dbReference type="PROSITE" id="PS50995">
    <property type="entry name" value="HTH_MARR_2"/>
    <property type="match status" value="1"/>
</dbReference>
<dbReference type="InterPro" id="IPR000835">
    <property type="entry name" value="HTH_MarR-typ"/>
</dbReference>
<organism evidence="2 3">
    <name type="scientific">Nocardia xishanensis</name>
    <dbReference type="NCBI Taxonomy" id="238964"/>
    <lineage>
        <taxon>Bacteria</taxon>
        <taxon>Bacillati</taxon>
        <taxon>Actinomycetota</taxon>
        <taxon>Actinomycetes</taxon>
        <taxon>Mycobacteriales</taxon>
        <taxon>Nocardiaceae</taxon>
        <taxon>Nocardia</taxon>
    </lineage>
</organism>
<dbReference type="SUPFAM" id="SSF46785">
    <property type="entry name" value="Winged helix' DNA-binding domain"/>
    <property type="match status" value="1"/>
</dbReference>
<evidence type="ECO:0000313" key="3">
    <source>
        <dbReference type="Proteomes" id="UP001611415"/>
    </source>
</evidence>
<dbReference type="InterPro" id="IPR039422">
    <property type="entry name" value="MarR/SlyA-like"/>
</dbReference>
<dbReference type="PRINTS" id="PR00598">
    <property type="entry name" value="HTHMARR"/>
</dbReference>
<dbReference type="PANTHER" id="PTHR33164">
    <property type="entry name" value="TRANSCRIPTIONAL REGULATOR, MARR FAMILY"/>
    <property type="match status" value="1"/>
</dbReference>
<dbReference type="InterPro" id="IPR036390">
    <property type="entry name" value="WH_DNA-bd_sf"/>
</dbReference>
<dbReference type="RefSeq" id="WP_357408203.1">
    <property type="nucleotide sequence ID" value="NZ_JBEYCD010000011.1"/>
</dbReference>
<dbReference type="Pfam" id="PF12802">
    <property type="entry name" value="MarR_2"/>
    <property type="match status" value="1"/>
</dbReference>
<gene>
    <name evidence="2" type="ORF">ACH49W_22740</name>
</gene>
<protein>
    <submittedName>
        <fullName evidence="2">MarR family winged helix-turn-helix transcriptional regulator</fullName>
    </submittedName>
</protein>
<keyword evidence="3" id="KW-1185">Reference proteome</keyword>
<dbReference type="PANTHER" id="PTHR33164:SF43">
    <property type="entry name" value="HTH-TYPE TRANSCRIPTIONAL REPRESSOR YETL"/>
    <property type="match status" value="1"/>
</dbReference>
<name>A0ABW7X554_9NOCA</name>
<comment type="caution">
    <text evidence="2">The sequence shown here is derived from an EMBL/GenBank/DDBJ whole genome shotgun (WGS) entry which is preliminary data.</text>
</comment>
<evidence type="ECO:0000313" key="2">
    <source>
        <dbReference type="EMBL" id="MFI2476206.1"/>
    </source>
</evidence>
<dbReference type="EMBL" id="JBIRYO010000015">
    <property type="protein sequence ID" value="MFI2476206.1"/>
    <property type="molecule type" value="Genomic_DNA"/>
</dbReference>
<dbReference type="SMART" id="SM00347">
    <property type="entry name" value="HTH_MARR"/>
    <property type="match status" value="1"/>
</dbReference>
<proteinExistence type="predicted"/>
<accession>A0ABW7X554</accession>
<dbReference type="Gene3D" id="1.10.10.10">
    <property type="entry name" value="Winged helix-like DNA-binding domain superfamily/Winged helix DNA-binding domain"/>
    <property type="match status" value="1"/>
</dbReference>
<dbReference type="Proteomes" id="UP001611415">
    <property type="component" value="Unassembled WGS sequence"/>
</dbReference>
<evidence type="ECO:0000259" key="1">
    <source>
        <dbReference type="PROSITE" id="PS50995"/>
    </source>
</evidence>
<feature type="domain" description="HTH marR-type" evidence="1">
    <location>
        <begin position="29"/>
        <end position="162"/>
    </location>
</feature>
<reference evidence="2 3" key="1">
    <citation type="submission" date="2024-10" db="EMBL/GenBank/DDBJ databases">
        <title>The Natural Products Discovery Center: Release of the First 8490 Sequenced Strains for Exploring Actinobacteria Biosynthetic Diversity.</title>
        <authorList>
            <person name="Kalkreuter E."/>
            <person name="Kautsar S.A."/>
            <person name="Yang D."/>
            <person name="Bader C.D."/>
            <person name="Teijaro C.N."/>
            <person name="Fluegel L."/>
            <person name="Davis C.M."/>
            <person name="Simpson J.R."/>
            <person name="Lauterbach L."/>
            <person name="Steele A.D."/>
            <person name="Gui C."/>
            <person name="Meng S."/>
            <person name="Li G."/>
            <person name="Viehrig K."/>
            <person name="Ye F."/>
            <person name="Su P."/>
            <person name="Kiefer A.F."/>
            <person name="Nichols A."/>
            <person name="Cepeda A.J."/>
            <person name="Yan W."/>
            <person name="Fan B."/>
            <person name="Jiang Y."/>
            <person name="Adhikari A."/>
            <person name="Zheng C.-J."/>
            <person name="Schuster L."/>
            <person name="Cowan T.M."/>
            <person name="Smanski M.J."/>
            <person name="Chevrette M.G."/>
            <person name="De Carvalho L.P.S."/>
            <person name="Shen B."/>
        </authorList>
    </citation>
    <scope>NUCLEOTIDE SEQUENCE [LARGE SCALE GENOMIC DNA]</scope>
    <source>
        <strain evidence="2 3">NPDC019275</strain>
    </source>
</reference>